<dbReference type="GO" id="GO:0005509">
    <property type="term" value="F:calcium ion binding"/>
    <property type="evidence" value="ECO:0007669"/>
    <property type="project" value="InterPro"/>
</dbReference>
<dbReference type="SMART" id="SM00810">
    <property type="entry name" value="Alpha-amyl_C2"/>
    <property type="match status" value="1"/>
</dbReference>
<dbReference type="Gene3D" id="2.60.40.1180">
    <property type="entry name" value="Golgi alpha-mannosidase II"/>
    <property type="match status" value="1"/>
</dbReference>
<evidence type="ECO:0000256" key="4">
    <source>
        <dbReference type="SAM" id="MobiDB-lite"/>
    </source>
</evidence>
<proteinExistence type="inferred from homology"/>
<evidence type="ECO:0000313" key="7">
    <source>
        <dbReference type="EMBL" id="KAK4524628.1"/>
    </source>
</evidence>
<dbReference type="SUPFAM" id="SSF51011">
    <property type="entry name" value="Glycosyl hydrolase domain"/>
    <property type="match status" value="1"/>
</dbReference>
<keyword evidence="3" id="KW-0326">Glycosidase</keyword>
<dbReference type="InterPro" id="IPR012850">
    <property type="entry name" value="A-amylase_bs_C"/>
</dbReference>
<keyword evidence="2" id="KW-0378">Hydrolase</keyword>
<feature type="region of interest" description="Disordered" evidence="4">
    <location>
        <begin position="261"/>
        <end position="290"/>
    </location>
</feature>
<dbReference type="InterPro" id="IPR006047">
    <property type="entry name" value="GH13_cat_dom"/>
</dbReference>
<feature type="compositionally biased region" description="Low complexity" evidence="4">
    <location>
        <begin position="264"/>
        <end position="283"/>
    </location>
</feature>
<dbReference type="Proteomes" id="UP001300502">
    <property type="component" value="Unassembled WGS sequence"/>
</dbReference>
<dbReference type="InterPro" id="IPR017853">
    <property type="entry name" value="GH"/>
</dbReference>
<dbReference type="PANTHER" id="PTHR43447">
    <property type="entry name" value="ALPHA-AMYLASE"/>
    <property type="match status" value="1"/>
</dbReference>
<organism evidence="7 8">
    <name type="scientific">Galdieria yellowstonensis</name>
    <dbReference type="NCBI Taxonomy" id="3028027"/>
    <lineage>
        <taxon>Eukaryota</taxon>
        <taxon>Rhodophyta</taxon>
        <taxon>Bangiophyceae</taxon>
        <taxon>Galdieriales</taxon>
        <taxon>Galdieriaceae</taxon>
        <taxon>Galdieria</taxon>
    </lineage>
</organism>
<evidence type="ECO:0008006" key="9">
    <source>
        <dbReference type="Google" id="ProtNLM"/>
    </source>
</evidence>
<feature type="domain" description="Glycosyl hydrolase family 13 catalytic" evidence="5">
    <location>
        <begin position="64"/>
        <end position="472"/>
    </location>
</feature>
<dbReference type="AlphaFoldDB" id="A0AAV9IBB6"/>
<dbReference type="InterPro" id="IPR013780">
    <property type="entry name" value="Glyco_hydro_b"/>
</dbReference>
<gene>
    <name evidence="7" type="ORF">GAYE_SCF04G2529</name>
</gene>
<dbReference type="GO" id="GO:0005975">
    <property type="term" value="P:carbohydrate metabolic process"/>
    <property type="evidence" value="ECO:0007669"/>
    <property type="project" value="InterPro"/>
</dbReference>
<evidence type="ECO:0000259" key="6">
    <source>
        <dbReference type="SMART" id="SM00810"/>
    </source>
</evidence>
<name>A0AAV9IBB6_9RHOD</name>
<sequence length="532" mass="61089">MNDKEKEEKEDGQVIPSPDWSLCSNSDKNLSSSGLCLSVIASFLVFKETHIPIILVAQPTNCDSILQNSFYDQILFKEESLHDIRRGGFTSVWLPPVCKSVQWQGYLPGGLYDIDSFYGSLTQLQRLVKLLKEHGLQVWIDWPVKRRCLREQDPSHRNHMYVTKPIWTVDCLESSSSMKNNAATCNVGYHPKLLMSTNMEDWLDMTIPVHLHNPKVRQDLIQWTKWLSNQLGMDGLVCDGVESSDVPFLLDWIEHSTEEEISSRHSSSNRFPSDVVSPQSSSSRKNNRNTPHSSFISIALVKVECSVDSQGRLAYDQTWATDRLMEFIESTNNHFALVDTVTRAILEAAVVFHEYWRLIDKEARVVGLLGRRSDRAITTLNMVDLLATPDDKEPKHIFGEHGYYLHPASTCAASNHSHSWRICKTQRYVFPEQHILKGYAYLLTHPGIPCVHWDHYFDARWRQSIEELIRVRKGCHIHASSSVYIESACSEYYAAFIDNRVAVKIGRGDWHPSGPDWKLYTCGWEYAVWKRT</sequence>
<evidence type="ECO:0000313" key="8">
    <source>
        <dbReference type="Proteomes" id="UP001300502"/>
    </source>
</evidence>
<evidence type="ECO:0000256" key="3">
    <source>
        <dbReference type="ARBA" id="ARBA00023295"/>
    </source>
</evidence>
<accession>A0AAV9IBB6</accession>
<protein>
    <recommendedName>
        <fullName evidence="9">Alpha-amylase</fullName>
    </recommendedName>
</protein>
<keyword evidence="8" id="KW-1185">Reference proteome</keyword>
<dbReference type="SMART" id="SM00642">
    <property type="entry name" value="Aamy"/>
    <property type="match status" value="1"/>
</dbReference>
<comment type="caution">
    <text evidence="7">The sequence shown here is derived from an EMBL/GenBank/DDBJ whole genome shotgun (WGS) entry which is preliminary data.</text>
</comment>
<feature type="domain" description="Alpha-amylase C-terminal beta-sheet" evidence="6">
    <location>
        <begin position="473"/>
        <end position="531"/>
    </location>
</feature>
<evidence type="ECO:0000256" key="2">
    <source>
        <dbReference type="ARBA" id="ARBA00022801"/>
    </source>
</evidence>
<comment type="similarity">
    <text evidence="1">Belongs to the glycosyl hydrolase 13 family.</text>
</comment>
<dbReference type="SUPFAM" id="SSF51445">
    <property type="entry name" value="(Trans)glycosidases"/>
    <property type="match status" value="1"/>
</dbReference>
<evidence type="ECO:0000256" key="1">
    <source>
        <dbReference type="ARBA" id="ARBA00008061"/>
    </source>
</evidence>
<dbReference type="Gene3D" id="3.20.20.80">
    <property type="entry name" value="Glycosidases"/>
    <property type="match status" value="2"/>
</dbReference>
<evidence type="ECO:0000259" key="5">
    <source>
        <dbReference type="SMART" id="SM00642"/>
    </source>
</evidence>
<dbReference type="Pfam" id="PF07821">
    <property type="entry name" value="Alpha-amyl_C2"/>
    <property type="match status" value="1"/>
</dbReference>
<dbReference type="GO" id="GO:0004556">
    <property type="term" value="F:alpha-amylase activity"/>
    <property type="evidence" value="ECO:0007669"/>
    <property type="project" value="InterPro"/>
</dbReference>
<dbReference type="EMBL" id="JANCYU010000024">
    <property type="protein sequence ID" value="KAK4524628.1"/>
    <property type="molecule type" value="Genomic_DNA"/>
</dbReference>
<reference evidence="7 8" key="1">
    <citation type="submission" date="2022-07" db="EMBL/GenBank/DDBJ databases">
        <title>Genome-wide signatures of adaptation to extreme environments.</title>
        <authorList>
            <person name="Cho C.H."/>
            <person name="Yoon H.S."/>
        </authorList>
    </citation>
    <scope>NUCLEOTIDE SEQUENCE [LARGE SCALE GENOMIC DNA]</scope>
    <source>
        <strain evidence="7 8">108.79 E11</strain>
    </source>
</reference>